<proteinExistence type="predicted"/>
<evidence type="ECO:0000313" key="1">
    <source>
        <dbReference type="EMBL" id="MPM16178.1"/>
    </source>
</evidence>
<comment type="caution">
    <text evidence="1">The sequence shown here is derived from an EMBL/GenBank/DDBJ whole genome shotgun (WGS) entry which is preliminary data.</text>
</comment>
<dbReference type="EMBL" id="VSSQ01002565">
    <property type="protein sequence ID" value="MPM16178.1"/>
    <property type="molecule type" value="Genomic_DNA"/>
</dbReference>
<sequence>MPRKTYRAEEIVGLLRDMELMNGKGKSFLRRDLAEMMQYSKTTRGKSSFYAFWLT</sequence>
<gene>
    <name evidence="1" type="ORF">SDC9_62554</name>
</gene>
<accession>A0A644XKA3</accession>
<organism evidence="1">
    <name type="scientific">bioreactor metagenome</name>
    <dbReference type="NCBI Taxonomy" id="1076179"/>
    <lineage>
        <taxon>unclassified sequences</taxon>
        <taxon>metagenomes</taxon>
        <taxon>ecological metagenomes</taxon>
    </lineage>
</organism>
<name>A0A644XKA3_9ZZZZ</name>
<protein>
    <submittedName>
        <fullName evidence="1">Uncharacterized protein</fullName>
    </submittedName>
</protein>
<reference evidence="1" key="1">
    <citation type="submission" date="2019-08" db="EMBL/GenBank/DDBJ databases">
        <authorList>
            <person name="Kucharzyk K."/>
            <person name="Murdoch R.W."/>
            <person name="Higgins S."/>
            <person name="Loffler F."/>
        </authorList>
    </citation>
    <scope>NUCLEOTIDE SEQUENCE</scope>
</reference>
<dbReference type="AlphaFoldDB" id="A0A644XKA3"/>